<evidence type="ECO:0000256" key="1">
    <source>
        <dbReference type="SAM" id="MobiDB-lite"/>
    </source>
</evidence>
<feature type="region of interest" description="Disordered" evidence="1">
    <location>
        <begin position="215"/>
        <end position="248"/>
    </location>
</feature>
<name>A0A2H3AUE2_9AGAR</name>
<accession>A0A2H3AUE2</accession>
<proteinExistence type="predicted"/>
<dbReference type="EMBL" id="KZ293488">
    <property type="protein sequence ID" value="PBK60344.1"/>
    <property type="molecule type" value="Genomic_DNA"/>
</dbReference>
<feature type="compositionally biased region" description="Basic and acidic residues" evidence="1">
    <location>
        <begin position="218"/>
        <end position="228"/>
    </location>
</feature>
<organism evidence="2 3">
    <name type="scientific">Armillaria solidipes</name>
    <dbReference type="NCBI Taxonomy" id="1076256"/>
    <lineage>
        <taxon>Eukaryota</taxon>
        <taxon>Fungi</taxon>
        <taxon>Dikarya</taxon>
        <taxon>Basidiomycota</taxon>
        <taxon>Agaricomycotina</taxon>
        <taxon>Agaricomycetes</taxon>
        <taxon>Agaricomycetidae</taxon>
        <taxon>Agaricales</taxon>
        <taxon>Marasmiineae</taxon>
        <taxon>Physalacriaceae</taxon>
        <taxon>Armillaria</taxon>
    </lineage>
</organism>
<evidence type="ECO:0000313" key="2">
    <source>
        <dbReference type="EMBL" id="PBK60344.1"/>
    </source>
</evidence>
<reference evidence="3" key="1">
    <citation type="journal article" date="2017" name="Nat. Ecol. Evol.">
        <title>Genome expansion and lineage-specific genetic innovations in the forest pathogenic fungi Armillaria.</title>
        <authorList>
            <person name="Sipos G."/>
            <person name="Prasanna A.N."/>
            <person name="Walter M.C."/>
            <person name="O'Connor E."/>
            <person name="Balint B."/>
            <person name="Krizsan K."/>
            <person name="Kiss B."/>
            <person name="Hess J."/>
            <person name="Varga T."/>
            <person name="Slot J."/>
            <person name="Riley R."/>
            <person name="Boka B."/>
            <person name="Rigling D."/>
            <person name="Barry K."/>
            <person name="Lee J."/>
            <person name="Mihaltcheva S."/>
            <person name="LaButti K."/>
            <person name="Lipzen A."/>
            <person name="Waldron R."/>
            <person name="Moloney N.M."/>
            <person name="Sperisen C."/>
            <person name="Kredics L."/>
            <person name="Vagvoelgyi C."/>
            <person name="Patrignani A."/>
            <person name="Fitzpatrick D."/>
            <person name="Nagy I."/>
            <person name="Doyle S."/>
            <person name="Anderson J.B."/>
            <person name="Grigoriev I.V."/>
            <person name="Gueldener U."/>
            <person name="Muensterkoetter M."/>
            <person name="Nagy L.G."/>
        </authorList>
    </citation>
    <scope>NUCLEOTIDE SEQUENCE [LARGE SCALE GENOMIC DNA]</scope>
    <source>
        <strain evidence="3">28-4</strain>
    </source>
</reference>
<protein>
    <submittedName>
        <fullName evidence="2">Uncharacterized protein</fullName>
    </submittedName>
</protein>
<sequence length="431" mass="46779">MAETPLAGKNCGSGSEIATHQRREGQSSNAFAKRAAENKPFLRVAKRDVQQLEPESTSGVLAAGPSKRLKSTSKAPYNLTWEPAMYPVDETPLFDTGGIPSYVQANSSAEDVNVPVKILQITSIYAPTSPLTGIPGSNIFSPETGFPTTNPFAAYGQPSVQTGTPFMRRPHFPVLGRRPTMLKSSVPKPNVPLRHALRAMVPTIRGYRPVPGQRVWKKRGEVDKEKAPSSKGNSLKLETEHPLRPSSQCRDLYDFDSCDASPSNTGKSSSSFMSLAHDSIDLIAMDVLYNDGLETDLQSEETGVGVDVGVDAKYTTGTKIKVLVACETSTSFNASIPTSSTPQKGRNNYRCFESDTSRRQRICDVLGPSNISVFQTYSSVITKKPQKLLTARAVRKSPAPQNANRPQIVNNVYPTLKGVGSKDSPIVINFD</sequence>
<dbReference type="Proteomes" id="UP000218334">
    <property type="component" value="Unassembled WGS sequence"/>
</dbReference>
<gene>
    <name evidence="2" type="ORF">ARMSODRAFT_1026627</name>
</gene>
<feature type="region of interest" description="Disordered" evidence="1">
    <location>
        <begin position="1"/>
        <end position="33"/>
    </location>
</feature>
<evidence type="ECO:0000313" key="3">
    <source>
        <dbReference type="Proteomes" id="UP000218334"/>
    </source>
</evidence>
<keyword evidence="3" id="KW-1185">Reference proteome</keyword>
<dbReference type="AlphaFoldDB" id="A0A2H3AUE2"/>